<comment type="catalytic activity">
    <reaction evidence="3">
        <text>chorismate = prephenate</text>
        <dbReference type="Rhea" id="RHEA:13897"/>
        <dbReference type="ChEBI" id="CHEBI:29748"/>
        <dbReference type="ChEBI" id="CHEBI:29934"/>
        <dbReference type="EC" id="5.4.99.5"/>
    </reaction>
</comment>
<dbReference type="GO" id="GO:0008652">
    <property type="term" value="P:amino acid biosynthetic process"/>
    <property type="evidence" value="ECO:0007669"/>
    <property type="project" value="UniProtKB-UniRule"/>
</dbReference>
<dbReference type="GO" id="GO:0004106">
    <property type="term" value="F:chorismate mutase activity"/>
    <property type="evidence" value="ECO:0007669"/>
    <property type="project" value="UniProtKB-UniRule"/>
</dbReference>
<feature type="binding site" evidence="2">
    <location>
        <position position="107"/>
    </location>
    <ligand>
        <name>prephenate</name>
        <dbReference type="ChEBI" id="CHEBI:29934"/>
    </ligand>
</feature>
<dbReference type="CDD" id="cd02185">
    <property type="entry name" value="AroH"/>
    <property type="match status" value="1"/>
</dbReference>
<dbReference type="NCBIfam" id="TIGR01796">
    <property type="entry name" value="CM_mono_aroH"/>
    <property type="match status" value="1"/>
</dbReference>
<dbReference type="UniPathway" id="UPA00120">
    <property type="reaction ID" value="UER00203"/>
</dbReference>
<proteinExistence type="predicted"/>
<reference evidence="4 5" key="1">
    <citation type="submission" date="2019-11" db="EMBL/GenBank/DDBJ databases">
        <title>Genome sequences of 17 halophilic strains isolated from different environments.</title>
        <authorList>
            <person name="Furrow R.E."/>
        </authorList>
    </citation>
    <scope>NUCLEOTIDE SEQUENCE [LARGE SCALE GENOMIC DNA]</scope>
    <source>
        <strain evidence="4 5">22506_14_FS</strain>
    </source>
</reference>
<dbReference type="Gene3D" id="3.30.1330.40">
    <property type="entry name" value="RutC-like"/>
    <property type="match status" value="1"/>
</dbReference>
<evidence type="ECO:0000256" key="1">
    <source>
        <dbReference type="NCBIfam" id="TIGR01796"/>
    </source>
</evidence>
<gene>
    <name evidence="4" type="primary">aroH</name>
    <name evidence="4" type="ORF">GLW07_08390</name>
</gene>
<feature type="binding site" evidence="2">
    <location>
        <position position="6"/>
    </location>
    <ligand>
        <name>prephenate</name>
        <dbReference type="ChEBI" id="CHEBI:29934"/>
    </ligand>
</feature>
<comment type="caution">
    <text evidence="4">The sequence shown here is derived from an EMBL/GenBank/DDBJ whole genome shotgun (WGS) entry which is preliminary data.</text>
</comment>
<accession>A0A845EXW6</accession>
<feature type="binding site" evidence="2">
    <location>
        <position position="89"/>
    </location>
    <ligand>
        <name>prephenate</name>
        <dbReference type="ChEBI" id="CHEBI:29934"/>
    </ligand>
</feature>
<evidence type="ECO:0000256" key="2">
    <source>
        <dbReference type="PIRSR" id="PIRSR005965-1"/>
    </source>
</evidence>
<protein>
    <recommendedName>
        <fullName evidence="1 3">chorismate mutase</fullName>
        <ecNumber evidence="1 3">5.4.99.5</ecNumber>
    </recommendedName>
</protein>
<dbReference type="InterPro" id="IPR008243">
    <property type="entry name" value="Chorismate_mutase_AroH"/>
</dbReference>
<dbReference type="PIRSF" id="PIRSF005965">
    <property type="entry name" value="Chor_mut_AroH"/>
    <property type="match status" value="1"/>
</dbReference>
<sequence>MIRGIRGATTVSLNDKEEIIRATTSLLEQLIEQNDVEPNRVASIQFTMTRDLDAVFPAEAVRAFKGWSNVPLLCSSEIPVQGALPLCIRVLMTVNTSINQQQIKHVYLEKAISLRPDLAS</sequence>
<dbReference type="PROSITE" id="PS51167">
    <property type="entry name" value="CHORISMATE_MUT_1"/>
    <property type="match status" value="1"/>
</dbReference>
<organism evidence="4 5">
    <name type="scientific">Guptibacillus hwajinpoensis</name>
    <dbReference type="NCBI Taxonomy" id="208199"/>
    <lineage>
        <taxon>Bacteria</taxon>
        <taxon>Bacillati</taxon>
        <taxon>Bacillota</taxon>
        <taxon>Bacilli</taxon>
        <taxon>Bacillales</taxon>
        <taxon>Guptibacillaceae</taxon>
        <taxon>Guptibacillus</taxon>
    </lineage>
</organism>
<keyword evidence="2 3" id="KW-0057">Aromatic amino acid biosynthesis</keyword>
<evidence type="ECO:0000256" key="3">
    <source>
        <dbReference type="PROSITE-ProRule" id="PRU00514"/>
    </source>
</evidence>
<dbReference type="EMBL" id="WMEY01000002">
    <property type="protein sequence ID" value="MYL63375.1"/>
    <property type="molecule type" value="Genomic_DNA"/>
</dbReference>
<evidence type="ECO:0000313" key="4">
    <source>
        <dbReference type="EMBL" id="MYL63375.1"/>
    </source>
</evidence>
<dbReference type="Proteomes" id="UP000447833">
    <property type="component" value="Unassembled WGS sequence"/>
</dbReference>
<dbReference type="AlphaFoldDB" id="A0A845EXW6"/>
<dbReference type="GO" id="GO:0009073">
    <property type="term" value="P:aromatic amino acid family biosynthetic process"/>
    <property type="evidence" value="ECO:0007669"/>
    <property type="project" value="UniProtKB-UniRule"/>
</dbReference>
<dbReference type="SUPFAM" id="SSF55298">
    <property type="entry name" value="YjgF-like"/>
    <property type="match status" value="1"/>
</dbReference>
<dbReference type="EC" id="5.4.99.5" evidence="1 3"/>
<evidence type="ECO:0000313" key="5">
    <source>
        <dbReference type="Proteomes" id="UP000447833"/>
    </source>
</evidence>
<keyword evidence="2 3" id="KW-0028">Amino-acid biosynthesis</keyword>
<keyword evidence="3 4" id="KW-0413">Isomerase</keyword>
<dbReference type="GO" id="GO:0046417">
    <property type="term" value="P:chorismate metabolic process"/>
    <property type="evidence" value="ECO:0007669"/>
    <property type="project" value="TreeGrafter"/>
</dbReference>
<dbReference type="RefSeq" id="WP_160918983.1">
    <property type="nucleotide sequence ID" value="NZ_WMEY01000002.1"/>
</dbReference>
<dbReference type="PANTHER" id="PTHR21164:SF0">
    <property type="entry name" value="CHORISMATE MUTASE AROH"/>
    <property type="match status" value="1"/>
</dbReference>
<dbReference type="PANTHER" id="PTHR21164">
    <property type="entry name" value="CHORISMATE MUTASE"/>
    <property type="match status" value="1"/>
</dbReference>
<dbReference type="Pfam" id="PF07736">
    <property type="entry name" value="CM_1"/>
    <property type="match status" value="1"/>
</dbReference>
<name>A0A845EXW6_9BACL</name>
<dbReference type="InterPro" id="IPR035959">
    <property type="entry name" value="RutC-like_sf"/>
</dbReference>